<gene>
    <name evidence="2" type="ORF">M409DRAFT_16416</name>
</gene>
<organism evidence="2 3">
    <name type="scientific">Zasmidium cellare ATCC 36951</name>
    <dbReference type="NCBI Taxonomy" id="1080233"/>
    <lineage>
        <taxon>Eukaryota</taxon>
        <taxon>Fungi</taxon>
        <taxon>Dikarya</taxon>
        <taxon>Ascomycota</taxon>
        <taxon>Pezizomycotina</taxon>
        <taxon>Dothideomycetes</taxon>
        <taxon>Dothideomycetidae</taxon>
        <taxon>Mycosphaerellales</taxon>
        <taxon>Mycosphaerellaceae</taxon>
        <taxon>Zasmidium</taxon>
    </lineage>
</organism>
<protein>
    <submittedName>
        <fullName evidence="2">Uncharacterized protein</fullName>
    </submittedName>
</protein>
<evidence type="ECO:0000313" key="3">
    <source>
        <dbReference type="Proteomes" id="UP000799537"/>
    </source>
</evidence>
<reference evidence="2" key="1">
    <citation type="journal article" date="2020" name="Stud. Mycol.">
        <title>101 Dothideomycetes genomes: a test case for predicting lifestyles and emergence of pathogens.</title>
        <authorList>
            <person name="Haridas S."/>
            <person name="Albert R."/>
            <person name="Binder M."/>
            <person name="Bloem J."/>
            <person name="Labutti K."/>
            <person name="Salamov A."/>
            <person name="Andreopoulos B."/>
            <person name="Baker S."/>
            <person name="Barry K."/>
            <person name="Bills G."/>
            <person name="Bluhm B."/>
            <person name="Cannon C."/>
            <person name="Castanera R."/>
            <person name="Culley D."/>
            <person name="Daum C."/>
            <person name="Ezra D."/>
            <person name="Gonzalez J."/>
            <person name="Henrissat B."/>
            <person name="Kuo A."/>
            <person name="Liang C."/>
            <person name="Lipzen A."/>
            <person name="Lutzoni F."/>
            <person name="Magnuson J."/>
            <person name="Mondo S."/>
            <person name="Nolan M."/>
            <person name="Ohm R."/>
            <person name="Pangilinan J."/>
            <person name="Park H.-J."/>
            <person name="Ramirez L."/>
            <person name="Alfaro M."/>
            <person name="Sun H."/>
            <person name="Tritt A."/>
            <person name="Yoshinaga Y."/>
            <person name="Zwiers L.-H."/>
            <person name="Turgeon B."/>
            <person name="Goodwin S."/>
            <person name="Spatafora J."/>
            <person name="Crous P."/>
            <person name="Grigoriev I."/>
        </authorList>
    </citation>
    <scope>NUCLEOTIDE SEQUENCE</scope>
    <source>
        <strain evidence="2">ATCC 36951</strain>
    </source>
</reference>
<keyword evidence="3" id="KW-1185">Reference proteome</keyword>
<dbReference type="EMBL" id="ML993579">
    <property type="protein sequence ID" value="KAF2174147.1"/>
    <property type="molecule type" value="Genomic_DNA"/>
</dbReference>
<dbReference type="OrthoDB" id="3624420at2759"/>
<sequence length="304" mass="31946">MQYTALLLAALTALSTGVSGLALPALFSREKCIEDLPQYQQAKANQSTIFGLQLAGSAKDQDELDTTCSDLNDGAYSKWKQEGLVLNAITQPICNPPHPPNATLTLPNLATANTHLLTALLLTAFPSQTTKSYLCTTLRYPLLDSLLLNSDTIIATLCNATTTPQAPQPFTSPAQEGEEENSTAVADLHTAAANLFAYTYASGLTTPSALSAACASASARKSAWGKLMLNGTAVEEVLCSIKSPLKVDVAKARITEWSSRWFGTVLGGVSDAEGFKGEVCRGLSCGAMGEVGFDGEVVRGVFGC</sequence>
<proteinExistence type="predicted"/>
<dbReference type="AlphaFoldDB" id="A0A6A6D427"/>
<evidence type="ECO:0000256" key="1">
    <source>
        <dbReference type="SAM" id="SignalP"/>
    </source>
</evidence>
<feature type="chain" id="PRO_5025684095" evidence="1">
    <location>
        <begin position="21"/>
        <end position="304"/>
    </location>
</feature>
<dbReference type="RefSeq" id="XP_033675036.1">
    <property type="nucleotide sequence ID" value="XM_033803614.1"/>
</dbReference>
<feature type="signal peptide" evidence="1">
    <location>
        <begin position="1"/>
        <end position="20"/>
    </location>
</feature>
<keyword evidence="1" id="KW-0732">Signal</keyword>
<accession>A0A6A6D427</accession>
<evidence type="ECO:0000313" key="2">
    <source>
        <dbReference type="EMBL" id="KAF2174147.1"/>
    </source>
</evidence>
<name>A0A6A6D427_ZASCE</name>
<dbReference type="GeneID" id="54556886"/>
<dbReference type="Proteomes" id="UP000799537">
    <property type="component" value="Unassembled WGS sequence"/>
</dbReference>